<evidence type="ECO:0000256" key="5">
    <source>
        <dbReference type="ARBA" id="ARBA00023170"/>
    </source>
</evidence>
<evidence type="ECO:0000313" key="9">
    <source>
        <dbReference type="Proteomes" id="UP000472271"/>
    </source>
</evidence>
<name>A0A672YDN5_9TELE</name>
<keyword evidence="2" id="KW-0812">Transmembrane</keyword>
<organism evidence="8 9">
    <name type="scientific">Sphaeramia orbicularis</name>
    <name type="common">orbiculate cardinalfish</name>
    <dbReference type="NCBI Taxonomy" id="375764"/>
    <lineage>
        <taxon>Eukaryota</taxon>
        <taxon>Metazoa</taxon>
        <taxon>Chordata</taxon>
        <taxon>Craniata</taxon>
        <taxon>Vertebrata</taxon>
        <taxon>Euteleostomi</taxon>
        <taxon>Actinopterygii</taxon>
        <taxon>Neopterygii</taxon>
        <taxon>Teleostei</taxon>
        <taxon>Neoteleostei</taxon>
        <taxon>Acanthomorphata</taxon>
        <taxon>Gobiaria</taxon>
        <taxon>Kurtiformes</taxon>
        <taxon>Apogonoidei</taxon>
        <taxon>Apogonidae</taxon>
        <taxon>Apogoninae</taxon>
        <taxon>Sphaeramia</taxon>
    </lineage>
</organism>
<keyword evidence="3" id="KW-1133">Transmembrane helix</keyword>
<dbReference type="CDD" id="cd00099">
    <property type="entry name" value="IgV"/>
    <property type="match status" value="1"/>
</dbReference>
<dbReference type="InterPro" id="IPR051117">
    <property type="entry name" value="TRG_var/const_region"/>
</dbReference>
<evidence type="ECO:0000256" key="6">
    <source>
        <dbReference type="ARBA" id="ARBA00023319"/>
    </source>
</evidence>
<dbReference type="AlphaFoldDB" id="A0A672YDN5"/>
<dbReference type="InParanoid" id="A0A672YDN5"/>
<reference evidence="8" key="3">
    <citation type="submission" date="2025-09" db="UniProtKB">
        <authorList>
            <consortium name="Ensembl"/>
        </authorList>
    </citation>
    <scope>IDENTIFICATION</scope>
</reference>
<keyword evidence="6" id="KW-0393">Immunoglobulin domain</keyword>
<reference evidence="8" key="1">
    <citation type="submission" date="2019-06" db="EMBL/GenBank/DDBJ databases">
        <authorList>
            <consortium name="Wellcome Sanger Institute Data Sharing"/>
        </authorList>
    </citation>
    <scope>NUCLEOTIDE SEQUENCE [LARGE SCALE GENOMIC DNA]</scope>
</reference>
<dbReference type="Proteomes" id="UP000472271">
    <property type="component" value="Chromosome 8"/>
</dbReference>
<dbReference type="PANTHER" id="PTHR19256">
    <property type="entry name" value="T-CELL RECEPTOR GAMMA CHAIN"/>
    <property type="match status" value="1"/>
</dbReference>
<comment type="subcellular location">
    <subcellularLocation>
        <location evidence="1">Membrane</location>
    </subcellularLocation>
</comment>
<dbReference type="InterPro" id="IPR036179">
    <property type="entry name" value="Ig-like_dom_sf"/>
</dbReference>
<dbReference type="Pfam" id="PF07686">
    <property type="entry name" value="V-set"/>
    <property type="match status" value="1"/>
</dbReference>
<dbReference type="SUPFAM" id="SSF48726">
    <property type="entry name" value="Immunoglobulin"/>
    <property type="match status" value="1"/>
</dbReference>
<dbReference type="InterPro" id="IPR013106">
    <property type="entry name" value="Ig_V-set"/>
</dbReference>
<evidence type="ECO:0000256" key="3">
    <source>
        <dbReference type="ARBA" id="ARBA00022989"/>
    </source>
</evidence>
<evidence type="ECO:0000256" key="1">
    <source>
        <dbReference type="ARBA" id="ARBA00004370"/>
    </source>
</evidence>
<accession>A0A672YDN5</accession>
<keyword evidence="5" id="KW-0675">Receptor</keyword>
<dbReference type="InterPro" id="IPR013783">
    <property type="entry name" value="Ig-like_fold"/>
</dbReference>
<keyword evidence="4" id="KW-0472">Membrane</keyword>
<sequence>MVVQSYKQTSTVQQFSSIITAYFYFFLLGTSSQLNWTGSGLLKTFHLSSTRLLQFSWMRDETFSKELNHVIGDSSRWYKQSPGGVPQYILRFYHSWDSPRYGSGFSSPKFTSNHQSQSDYRLIINNVQEGDSAVYYCHTWDSSASQFVSQ</sequence>
<evidence type="ECO:0000256" key="2">
    <source>
        <dbReference type="ARBA" id="ARBA00022692"/>
    </source>
</evidence>
<proteinExistence type="predicted"/>
<evidence type="ECO:0000259" key="7">
    <source>
        <dbReference type="Pfam" id="PF07686"/>
    </source>
</evidence>
<keyword evidence="9" id="KW-1185">Reference proteome</keyword>
<evidence type="ECO:0000313" key="8">
    <source>
        <dbReference type="Ensembl" id="ENSSORP00005003319.1"/>
    </source>
</evidence>
<evidence type="ECO:0000256" key="4">
    <source>
        <dbReference type="ARBA" id="ARBA00023136"/>
    </source>
</evidence>
<dbReference type="Gene3D" id="2.60.40.10">
    <property type="entry name" value="Immunoglobulins"/>
    <property type="match status" value="1"/>
</dbReference>
<dbReference type="GO" id="GO:0016020">
    <property type="term" value="C:membrane"/>
    <property type="evidence" value="ECO:0007669"/>
    <property type="project" value="UniProtKB-SubCell"/>
</dbReference>
<protein>
    <recommendedName>
        <fullName evidence="7">Immunoglobulin V-set domain-containing protein</fullName>
    </recommendedName>
</protein>
<dbReference type="PANTHER" id="PTHR19256:SF65">
    <property type="entry name" value="T CELL RECEPTOR GAMMA CONSTANT 1-RELATED"/>
    <property type="match status" value="1"/>
</dbReference>
<feature type="domain" description="Immunoglobulin V-set" evidence="7">
    <location>
        <begin position="74"/>
        <end position="147"/>
    </location>
</feature>
<reference evidence="8" key="2">
    <citation type="submission" date="2025-08" db="UniProtKB">
        <authorList>
            <consortium name="Ensembl"/>
        </authorList>
    </citation>
    <scope>IDENTIFICATION</scope>
</reference>
<dbReference type="Ensembl" id="ENSSORT00005003418.1">
    <property type="protein sequence ID" value="ENSSORP00005003319.1"/>
    <property type="gene ID" value="ENSSORG00005002020.1"/>
</dbReference>